<proteinExistence type="inferred from homology"/>
<evidence type="ECO:0000256" key="5">
    <source>
        <dbReference type="ARBA" id="ARBA00075270"/>
    </source>
</evidence>
<dbReference type="FunFam" id="3.30.70.2510:FF:000001">
    <property type="entry name" value="tRNA pseudouridine synthase Pus10"/>
    <property type="match status" value="1"/>
</dbReference>
<evidence type="ECO:0000256" key="8">
    <source>
        <dbReference type="SAM" id="MobiDB-lite"/>
    </source>
</evidence>
<feature type="compositionally biased region" description="Basic and acidic residues" evidence="8">
    <location>
        <begin position="550"/>
        <end position="576"/>
    </location>
</feature>
<accession>A0ABD0KMN9</accession>
<keyword evidence="3" id="KW-0819">tRNA processing</keyword>
<dbReference type="EMBL" id="JACVVK020000151">
    <property type="protein sequence ID" value="KAK7488356.1"/>
    <property type="molecule type" value="Genomic_DNA"/>
</dbReference>
<protein>
    <recommendedName>
        <fullName evidence="2">tRNA pseudouridine(55) synthase</fullName>
        <ecNumber evidence="2">5.4.99.25</ecNumber>
    </recommendedName>
    <alternativeName>
        <fullName evidence="7">tRNA pseudouridine 55 synthase</fullName>
    </alternativeName>
    <alternativeName>
        <fullName evidence="5">tRNA pseudouridylate synthase</fullName>
    </alternativeName>
    <alternativeName>
        <fullName evidence="6">tRNA-uridine isomerase</fullName>
    </alternativeName>
</protein>
<dbReference type="Pfam" id="PF21238">
    <property type="entry name" value="Pus10_C"/>
    <property type="match status" value="1"/>
</dbReference>
<organism evidence="11 12">
    <name type="scientific">Batillaria attramentaria</name>
    <dbReference type="NCBI Taxonomy" id="370345"/>
    <lineage>
        <taxon>Eukaryota</taxon>
        <taxon>Metazoa</taxon>
        <taxon>Spiralia</taxon>
        <taxon>Lophotrochozoa</taxon>
        <taxon>Mollusca</taxon>
        <taxon>Gastropoda</taxon>
        <taxon>Caenogastropoda</taxon>
        <taxon>Sorbeoconcha</taxon>
        <taxon>Cerithioidea</taxon>
        <taxon>Batillariidae</taxon>
        <taxon>Batillaria</taxon>
    </lineage>
</organism>
<comment type="similarity">
    <text evidence="1">Belongs to the pseudouridine synthase Pus10 family.</text>
</comment>
<name>A0ABD0KMN9_9CAEN</name>
<dbReference type="AlphaFoldDB" id="A0ABD0KMN9"/>
<dbReference type="Gene3D" id="3.30.70.3190">
    <property type="match status" value="1"/>
</dbReference>
<dbReference type="InterPro" id="IPR048742">
    <property type="entry name" value="Pus10_N_euk"/>
</dbReference>
<evidence type="ECO:0000259" key="10">
    <source>
        <dbReference type="Pfam" id="PF21238"/>
    </source>
</evidence>
<dbReference type="FunFam" id="3.30.70.3190:FF:000001">
    <property type="entry name" value="tRNA pseudouridine synthase Pus10"/>
    <property type="match status" value="1"/>
</dbReference>
<dbReference type="GO" id="GO:0160148">
    <property type="term" value="F:tRNA pseudouridine(55) synthase activity"/>
    <property type="evidence" value="ECO:0007669"/>
    <property type="project" value="UniProtKB-EC"/>
</dbReference>
<feature type="compositionally biased region" description="Polar residues" evidence="8">
    <location>
        <begin position="577"/>
        <end position="598"/>
    </location>
</feature>
<dbReference type="InterPro" id="IPR020103">
    <property type="entry name" value="PsdUridine_synth_cat_dom_sf"/>
</dbReference>
<gene>
    <name evidence="11" type="ORF">BaRGS_00020330</name>
</gene>
<dbReference type="SUPFAM" id="SSF55120">
    <property type="entry name" value="Pseudouridine synthase"/>
    <property type="match status" value="1"/>
</dbReference>
<evidence type="ECO:0000313" key="11">
    <source>
        <dbReference type="EMBL" id="KAK7488356.1"/>
    </source>
</evidence>
<evidence type="ECO:0000256" key="3">
    <source>
        <dbReference type="ARBA" id="ARBA00022694"/>
    </source>
</evidence>
<evidence type="ECO:0000259" key="9">
    <source>
        <dbReference type="Pfam" id="PF21237"/>
    </source>
</evidence>
<comment type="caution">
    <text evidence="11">The sequence shown here is derived from an EMBL/GenBank/DDBJ whole genome shotgun (WGS) entry which is preliminary data.</text>
</comment>
<evidence type="ECO:0000256" key="1">
    <source>
        <dbReference type="ARBA" id="ARBA00009652"/>
    </source>
</evidence>
<evidence type="ECO:0000313" key="12">
    <source>
        <dbReference type="Proteomes" id="UP001519460"/>
    </source>
</evidence>
<dbReference type="GO" id="GO:0031119">
    <property type="term" value="P:tRNA pseudouridine synthesis"/>
    <property type="evidence" value="ECO:0007669"/>
    <property type="project" value="UniProtKB-ARBA"/>
</dbReference>
<keyword evidence="4" id="KW-0413">Isomerase</keyword>
<feature type="region of interest" description="Disordered" evidence="8">
    <location>
        <begin position="542"/>
        <end position="598"/>
    </location>
</feature>
<feature type="domain" description="Pus10-like C-terminal" evidence="10">
    <location>
        <begin position="307"/>
        <end position="538"/>
    </location>
</feature>
<dbReference type="EC" id="5.4.99.25" evidence="2"/>
<dbReference type="InterPro" id="IPR039894">
    <property type="entry name" value="Pus10-like"/>
</dbReference>
<evidence type="ECO:0000256" key="4">
    <source>
        <dbReference type="ARBA" id="ARBA00023235"/>
    </source>
</evidence>
<dbReference type="PANTHER" id="PTHR21568">
    <property type="entry name" value="TRNA PSEUDOURIDINE SYNTHASE PUS10"/>
    <property type="match status" value="1"/>
</dbReference>
<reference evidence="11 12" key="1">
    <citation type="journal article" date="2023" name="Sci. Data">
        <title>Genome assembly of the Korean intertidal mud-creeper Batillaria attramentaria.</title>
        <authorList>
            <person name="Patra A.K."/>
            <person name="Ho P.T."/>
            <person name="Jun S."/>
            <person name="Lee S.J."/>
            <person name="Kim Y."/>
            <person name="Won Y.J."/>
        </authorList>
    </citation>
    <scope>NUCLEOTIDE SEQUENCE [LARGE SCALE GENOMIC DNA]</scope>
    <source>
        <strain evidence="11">Wonlab-2016</strain>
    </source>
</reference>
<sequence length="598" mass="68001">SVSLLDASGDGRRVEAKTGHPAASCGFFSVQPRSRWRRKIEFQDVISIKLSPSVTDDAPVPVPGPPQPGLFRDRRFSREATVFRVSYRRTRNRATREATVAQQGWVRRPAFPRLRSANLELVSRYFHPDPDEASDLETAMKQPCPACLGILQQYACDSFYQEVIQKVKEADFEFSDYQFSVMLPVSTILRQHAVFVHLLEKYESIYTGKEDGIPSIKDVWKWTAGPPFSELLGVPFQMRSSFDILVNISYKPSEQECTFLLDVFPNTFRRRKVKKGSFETFTRASVAKAAPSESCTCDITVSHDAVFVAGRYQKYSRVLSQTPWVVDGVTKMEGSVQELICQVLLQRFRPTDHKFSSSGREDVDVRMLGLGRPFVVEMINPHRVKFSQEDMAQIQQETNALTKDVAIRDLQIVTREDIGNLKEGEIDKSKTYTALCWCQRPLTHDDLVMIENTKDLVLHQKTPVRVLHRRAVATRDRVVYTMRAERTSGLQFRLDLTTQAGTYVKEFVHGDFGRTQPNLGTLLQADCDILQLDVTAVDVDWPPMADPVPEEERQRLKERESNKTVKQAGHKDDNGSDRVNPTRQSSKLVTRMTTGQTV</sequence>
<dbReference type="Proteomes" id="UP001519460">
    <property type="component" value="Unassembled WGS sequence"/>
</dbReference>
<feature type="domain" description="Pus10 N-terminal eukaryotes" evidence="9">
    <location>
        <begin position="144"/>
        <end position="289"/>
    </location>
</feature>
<dbReference type="Gene3D" id="3.30.70.2510">
    <property type="match status" value="1"/>
</dbReference>
<dbReference type="InterPro" id="IPR048741">
    <property type="entry name" value="Pus10-like_C"/>
</dbReference>
<feature type="non-terminal residue" evidence="11">
    <location>
        <position position="1"/>
    </location>
</feature>
<dbReference type="Pfam" id="PF21237">
    <property type="entry name" value="Pus10_N_euk"/>
    <property type="match status" value="1"/>
</dbReference>
<evidence type="ECO:0000256" key="7">
    <source>
        <dbReference type="ARBA" id="ARBA00083669"/>
    </source>
</evidence>
<dbReference type="PANTHER" id="PTHR21568:SF0">
    <property type="entry name" value="TRNA PSEUDOURIDINE SYNTHASE PUS10"/>
    <property type="match status" value="1"/>
</dbReference>
<evidence type="ECO:0000256" key="6">
    <source>
        <dbReference type="ARBA" id="ARBA00079393"/>
    </source>
</evidence>
<keyword evidence="12" id="KW-1185">Reference proteome</keyword>
<dbReference type="NCBIfam" id="TIGR01213">
    <property type="entry name" value="pseudo_Pus10arc"/>
    <property type="match status" value="1"/>
</dbReference>
<evidence type="ECO:0000256" key="2">
    <source>
        <dbReference type="ARBA" id="ARBA00012787"/>
    </source>
</evidence>